<dbReference type="Proteomes" id="UP000299102">
    <property type="component" value="Unassembled WGS sequence"/>
</dbReference>
<comment type="caution">
    <text evidence="1">The sequence shown here is derived from an EMBL/GenBank/DDBJ whole genome shotgun (WGS) entry which is preliminary data.</text>
</comment>
<name>A0A4C1XHF2_EUMVA</name>
<organism evidence="1 2">
    <name type="scientific">Eumeta variegata</name>
    <name type="common">Bagworm moth</name>
    <name type="synonym">Eumeta japonica</name>
    <dbReference type="NCBI Taxonomy" id="151549"/>
    <lineage>
        <taxon>Eukaryota</taxon>
        <taxon>Metazoa</taxon>
        <taxon>Ecdysozoa</taxon>
        <taxon>Arthropoda</taxon>
        <taxon>Hexapoda</taxon>
        <taxon>Insecta</taxon>
        <taxon>Pterygota</taxon>
        <taxon>Neoptera</taxon>
        <taxon>Endopterygota</taxon>
        <taxon>Lepidoptera</taxon>
        <taxon>Glossata</taxon>
        <taxon>Ditrysia</taxon>
        <taxon>Tineoidea</taxon>
        <taxon>Psychidae</taxon>
        <taxon>Oiketicinae</taxon>
        <taxon>Eumeta</taxon>
    </lineage>
</organism>
<reference evidence="1 2" key="1">
    <citation type="journal article" date="2019" name="Commun. Biol.">
        <title>The bagworm genome reveals a unique fibroin gene that provides high tensile strength.</title>
        <authorList>
            <person name="Kono N."/>
            <person name="Nakamura H."/>
            <person name="Ohtoshi R."/>
            <person name="Tomita M."/>
            <person name="Numata K."/>
            <person name="Arakawa K."/>
        </authorList>
    </citation>
    <scope>NUCLEOTIDE SEQUENCE [LARGE SCALE GENOMIC DNA]</scope>
</reference>
<gene>
    <name evidence="1" type="ORF">EVAR_56492_1</name>
</gene>
<dbReference type="AlphaFoldDB" id="A0A4C1XHF2"/>
<evidence type="ECO:0000313" key="2">
    <source>
        <dbReference type="Proteomes" id="UP000299102"/>
    </source>
</evidence>
<dbReference type="EMBL" id="BGZK01000868">
    <property type="protein sequence ID" value="GBP63381.1"/>
    <property type="molecule type" value="Genomic_DNA"/>
</dbReference>
<protein>
    <submittedName>
        <fullName evidence="1">Uncharacterized protein</fullName>
    </submittedName>
</protein>
<sequence>MAKPRRAPARAVSSTLSYACAAAGPRSVPPAGKQNQTSAADHLNQLMSIISIIDNNELAILAKKFRTAANPTEKLTCLIEHASLVEAIIKNSKF</sequence>
<proteinExistence type="predicted"/>
<accession>A0A4C1XHF2</accession>
<evidence type="ECO:0000313" key="1">
    <source>
        <dbReference type="EMBL" id="GBP63381.1"/>
    </source>
</evidence>
<dbReference type="OrthoDB" id="7512074at2759"/>
<keyword evidence="2" id="KW-1185">Reference proteome</keyword>